<feature type="compositionally biased region" description="Low complexity" evidence="1">
    <location>
        <begin position="24"/>
        <end position="36"/>
    </location>
</feature>
<dbReference type="AlphaFoldDB" id="A0A4U5JAF2"/>
<protein>
    <submittedName>
        <fullName evidence="3">DUF4397 domain-containing protein</fullName>
    </submittedName>
</protein>
<evidence type="ECO:0000313" key="3">
    <source>
        <dbReference type="EMBL" id="TKR25515.1"/>
    </source>
</evidence>
<feature type="region of interest" description="Disordered" evidence="1">
    <location>
        <begin position="24"/>
        <end position="57"/>
    </location>
</feature>
<proteinExistence type="predicted"/>
<reference evidence="3 4" key="1">
    <citation type="submission" date="2019-04" db="EMBL/GenBank/DDBJ databases">
        <title>Natronomonas sp. F20-122 a newhaloarchaeon isolated from a saline saltern of Isla Bacuta, Huelva, Spain.</title>
        <authorList>
            <person name="Duran-Viseras A."/>
            <person name="Sanchez-Porro C."/>
            <person name="Ventosa A."/>
        </authorList>
    </citation>
    <scope>NUCLEOTIDE SEQUENCE [LARGE SCALE GENOMIC DNA]</scope>
    <source>
        <strain evidence="3 4">F20-122</strain>
    </source>
</reference>
<comment type="caution">
    <text evidence="3">The sequence shown here is derived from an EMBL/GenBank/DDBJ whole genome shotgun (WGS) entry which is preliminary data.</text>
</comment>
<evidence type="ECO:0000259" key="2">
    <source>
        <dbReference type="Pfam" id="PF14344"/>
    </source>
</evidence>
<evidence type="ECO:0000313" key="4">
    <source>
        <dbReference type="Proteomes" id="UP000308037"/>
    </source>
</evidence>
<dbReference type="InterPro" id="IPR025510">
    <property type="entry name" value="DUF4397"/>
</dbReference>
<feature type="domain" description="DUF4397" evidence="2">
    <location>
        <begin position="269"/>
        <end position="385"/>
    </location>
</feature>
<dbReference type="RefSeq" id="WP_137276515.1">
    <property type="nucleotide sequence ID" value="NZ_QKNX01000003.1"/>
</dbReference>
<name>A0A4U5JAF2_9EURY</name>
<sequence>MSNHKRRTILKTVGGVAVVGTLAGCAGNGGESESTPEPTPEPTEEPTPEPTEEPTPEANAALRVTHLSPDAPNVDVYVDGDTVLEDVPFRAVSDYLDLPSGEYDVMITAAGDMDTVVFDETLEVPAGEFTAAALGELAEENQPFAVEVYEDDVSNPEGMARVRLVHASPDAPNVDVTVDGEPLFTDVPFGAAGTVEVPADEYELEIRPATENTDGDVVATFDLAPEAGTVYTAFAVGYLAPGDAPADVPFDLEVVVDASYDVEEPDPEASLRVAHMSPDAPNVDVYVDGDAVLQDVPFRAVSDYLQLPAGEYGVMITAAGDMDTVVFDETLSLTGNEFTAAALGELAEENQPFNVEVYEDDVSDPGDMARVRLIHASPDAPNVDVTVDGEPLFTDVPFGAAGTVEVPADNYELEVRPATENTDGDVVATFDLAPEAGTVYTAFAAGYLAPGDAPADEPFDLEVVVDSGA</sequence>
<feature type="domain" description="DUF4397" evidence="2">
    <location>
        <begin position="60"/>
        <end position="177"/>
    </location>
</feature>
<feature type="compositionally biased region" description="Acidic residues" evidence="1">
    <location>
        <begin position="42"/>
        <end position="55"/>
    </location>
</feature>
<gene>
    <name evidence="3" type="ORF">DM868_08815</name>
</gene>
<dbReference type="PROSITE" id="PS51257">
    <property type="entry name" value="PROKAR_LIPOPROTEIN"/>
    <property type="match status" value="1"/>
</dbReference>
<organism evidence="3 4">
    <name type="scientific">Natronomonas salsuginis</name>
    <dbReference type="NCBI Taxonomy" id="2217661"/>
    <lineage>
        <taxon>Archaea</taxon>
        <taxon>Methanobacteriati</taxon>
        <taxon>Methanobacteriota</taxon>
        <taxon>Stenosarchaea group</taxon>
        <taxon>Halobacteria</taxon>
        <taxon>Halobacteriales</taxon>
        <taxon>Natronomonadaceae</taxon>
        <taxon>Natronomonas</taxon>
    </lineage>
</organism>
<evidence type="ECO:0000256" key="1">
    <source>
        <dbReference type="SAM" id="MobiDB-lite"/>
    </source>
</evidence>
<keyword evidence="4" id="KW-1185">Reference proteome</keyword>
<dbReference type="OrthoDB" id="187327at2157"/>
<dbReference type="Proteomes" id="UP000308037">
    <property type="component" value="Unassembled WGS sequence"/>
</dbReference>
<accession>A0A4U5JAF2</accession>
<dbReference type="EMBL" id="QKNX01000003">
    <property type="protein sequence ID" value="TKR25515.1"/>
    <property type="molecule type" value="Genomic_DNA"/>
</dbReference>
<dbReference type="Pfam" id="PF14344">
    <property type="entry name" value="DUF4397"/>
    <property type="match status" value="2"/>
</dbReference>